<keyword evidence="5" id="KW-0297">G-protein coupled receptor</keyword>
<keyword evidence="4 10" id="KW-1133">Transmembrane helix</keyword>
<dbReference type="PRINTS" id="PR02108">
    <property type="entry name" value="MRGPCRFAMILY"/>
</dbReference>
<accession>A0A6P5PT58</accession>
<name>A0A6P5PT58_MUSCR</name>
<keyword evidence="7 13" id="KW-0675">Receptor</keyword>
<dbReference type="SUPFAM" id="SSF81321">
    <property type="entry name" value="Family A G protein-coupled receptor-like"/>
    <property type="match status" value="1"/>
</dbReference>
<dbReference type="Gene3D" id="1.20.1070.10">
    <property type="entry name" value="Rhodopsin 7-helix transmembrane proteins"/>
    <property type="match status" value="1"/>
</dbReference>
<protein>
    <submittedName>
        <fullName evidence="13">Mas-related G-protein coupled receptor member E</fullName>
    </submittedName>
</protein>
<dbReference type="PROSITE" id="PS50262">
    <property type="entry name" value="G_PROTEIN_RECEP_F1_2"/>
    <property type="match status" value="1"/>
</dbReference>
<feature type="transmembrane region" description="Helical" evidence="10">
    <location>
        <begin position="245"/>
        <end position="268"/>
    </location>
</feature>
<proteinExistence type="inferred from homology"/>
<organism evidence="12 13">
    <name type="scientific">Mus caroli</name>
    <name type="common">Ryukyu mouse</name>
    <name type="synonym">Ricefield mouse</name>
    <dbReference type="NCBI Taxonomy" id="10089"/>
    <lineage>
        <taxon>Eukaryota</taxon>
        <taxon>Metazoa</taxon>
        <taxon>Chordata</taxon>
        <taxon>Craniata</taxon>
        <taxon>Vertebrata</taxon>
        <taxon>Euteleostomi</taxon>
        <taxon>Mammalia</taxon>
        <taxon>Eutheria</taxon>
        <taxon>Euarchontoglires</taxon>
        <taxon>Glires</taxon>
        <taxon>Rodentia</taxon>
        <taxon>Myomorpha</taxon>
        <taxon>Muroidea</taxon>
        <taxon>Muridae</taxon>
        <taxon>Murinae</taxon>
        <taxon>Mus</taxon>
        <taxon>Mus</taxon>
    </lineage>
</organism>
<evidence type="ECO:0000313" key="13">
    <source>
        <dbReference type="RefSeq" id="XP_021021660.1"/>
    </source>
</evidence>
<dbReference type="KEGG" id="mcal:110297256"/>
<dbReference type="Proteomes" id="UP000515126">
    <property type="component" value="Chromosome 7"/>
</dbReference>
<dbReference type="PANTHER" id="PTHR11334:SF26">
    <property type="entry name" value="MAS-RELATED G-PROTEIN COUPLED RECEPTOR MEMBER E"/>
    <property type="match status" value="1"/>
</dbReference>
<dbReference type="AlphaFoldDB" id="A0A6P5PT58"/>
<feature type="transmembrane region" description="Helical" evidence="10">
    <location>
        <begin position="57"/>
        <end position="78"/>
    </location>
</feature>
<evidence type="ECO:0000256" key="7">
    <source>
        <dbReference type="ARBA" id="ARBA00023170"/>
    </source>
</evidence>
<reference evidence="13" key="1">
    <citation type="submission" date="2025-08" db="UniProtKB">
        <authorList>
            <consortium name="RefSeq"/>
        </authorList>
    </citation>
    <scope>IDENTIFICATION</scope>
</reference>
<dbReference type="InterPro" id="IPR017452">
    <property type="entry name" value="GPCR_Rhodpsn_7TM"/>
</dbReference>
<dbReference type="FunFam" id="1.20.1070.10:FF:000193">
    <property type="entry name" value="Mas-related G-protein coupled receptor member E"/>
    <property type="match status" value="1"/>
</dbReference>
<dbReference type="InterPro" id="IPR026234">
    <property type="entry name" value="MRGPCRFAMILY"/>
</dbReference>
<feature type="transmembrane region" description="Helical" evidence="10">
    <location>
        <begin position="211"/>
        <end position="233"/>
    </location>
</feature>
<sequence>MTSLSMHTDSPSTQGEMAFNLTILSLTELLSLGGLLGNGVALWLLNQNVYRNPFSIYLLDVACADLIFLCCHMVAIIPELLQDQLNFPEFVHISLTMLRFFCYIVGLSLLAAISTEQCLATLFPAWYLCRRPRYLTTCVCALIWVLCLLLDLLLSGACTQFFGAPSYHLCDMLWLVVAVLLAALCCTMCVTSLLLLLRVERGPERHQPRGFPTLVLLAVLLFLFCGLPFGIFWLSKNLSWHTPLYFYHFSFFMASVHSAAKPAIYFFLGSTPGQRFREPLRLVLQRALGDEAELGAVREASQGGLVDMTV</sequence>
<evidence type="ECO:0000259" key="11">
    <source>
        <dbReference type="PROSITE" id="PS50262"/>
    </source>
</evidence>
<dbReference type="PRINTS" id="PR02111">
    <property type="entry name" value="MRGPCRE"/>
</dbReference>
<evidence type="ECO:0000256" key="10">
    <source>
        <dbReference type="SAM" id="Phobius"/>
    </source>
</evidence>
<gene>
    <name evidence="13" type="primary">Mrgpre</name>
</gene>
<feature type="transmembrane region" description="Helical" evidence="10">
    <location>
        <begin position="134"/>
        <end position="154"/>
    </location>
</feature>
<dbReference type="CTD" id="116534"/>
<evidence type="ECO:0000256" key="9">
    <source>
        <dbReference type="ARBA" id="ARBA00061394"/>
    </source>
</evidence>
<keyword evidence="2" id="KW-1003">Cell membrane</keyword>
<evidence type="ECO:0000256" key="6">
    <source>
        <dbReference type="ARBA" id="ARBA00023136"/>
    </source>
</evidence>
<dbReference type="GO" id="GO:0005886">
    <property type="term" value="C:plasma membrane"/>
    <property type="evidence" value="ECO:0007669"/>
    <property type="project" value="UniProtKB-SubCell"/>
</dbReference>
<evidence type="ECO:0000256" key="2">
    <source>
        <dbReference type="ARBA" id="ARBA00022475"/>
    </source>
</evidence>
<evidence type="ECO:0000256" key="5">
    <source>
        <dbReference type="ARBA" id="ARBA00023040"/>
    </source>
</evidence>
<dbReference type="CDD" id="cd15112">
    <property type="entry name" value="7tmA_MrgprE"/>
    <property type="match status" value="1"/>
</dbReference>
<comment type="similarity">
    <text evidence="9">Belongs to the G-protein coupled receptor 1 family. Mas subfamily.</text>
</comment>
<dbReference type="Pfam" id="PF00001">
    <property type="entry name" value="7tm_1"/>
    <property type="match status" value="1"/>
</dbReference>
<keyword evidence="8" id="KW-0807">Transducer</keyword>
<dbReference type="GeneID" id="110297256"/>
<keyword evidence="3 10" id="KW-0812">Transmembrane</keyword>
<evidence type="ECO:0000256" key="4">
    <source>
        <dbReference type="ARBA" id="ARBA00022989"/>
    </source>
</evidence>
<keyword evidence="12" id="KW-1185">Reference proteome</keyword>
<feature type="transmembrane region" description="Helical" evidence="10">
    <location>
        <begin position="174"/>
        <end position="199"/>
    </location>
</feature>
<evidence type="ECO:0000256" key="3">
    <source>
        <dbReference type="ARBA" id="ARBA00022692"/>
    </source>
</evidence>
<evidence type="ECO:0000256" key="1">
    <source>
        <dbReference type="ARBA" id="ARBA00004651"/>
    </source>
</evidence>
<keyword evidence="6 10" id="KW-0472">Membrane</keyword>
<evidence type="ECO:0000313" key="12">
    <source>
        <dbReference type="Proteomes" id="UP000515126"/>
    </source>
</evidence>
<dbReference type="InterPro" id="IPR026230">
    <property type="entry name" value="MRGPCRE"/>
</dbReference>
<dbReference type="InterPro" id="IPR000276">
    <property type="entry name" value="GPCR_Rhodpsn"/>
</dbReference>
<feature type="transmembrane region" description="Helical" evidence="10">
    <location>
        <begin position="90"/>
        <end position="113"/>
    </location>
</feature>
<dbReference type="PRINTS" id="PR00237">
    <property type="entry name" value="GPCRRHODOPSN"/>
</dbReference>
<feature type="transmembrane region" description="Helical" evidence="10">
    <location>
        <begin position="20"/>
        <end position="45"/>
    </location>
</feature>
<dbReference type="GO" id="GO:0004930">
    <property type="term" value="F:G protein-coupled receptor activity"/>
    <property type="evidence" value="ECO:0007669"/>
    <property type="project" value="UniProtKB-KW"/>
</dbReference>
<comment type="subcellular location">
    <subcellularLocation>
        <location evidence="1">Cell membrane</location>
        <topology evidence="1">Multi-pass membrane protein</topology>
    </subcellularLocation>
</comment>
<feature type="domain" description="G-protein coupled receptors family 1 profile" evidence="11">
    <location>
        <begin position="37"/>
        <end position="265"/>
    </location>
</feature>
<dbReference type="PANTHER" id="PTHR11334">
    <property type="entry name" value="MAS-RELATED G-PROTEIN COUPLED RECEPTOR"/>
    <property type="match status" value="1"/>
</dbReference>
<evidence type="ECO:0000256" key="8">
    <source>
        <dbReference type="ARBA" id="ARBA00023224"/>
    </source>
</evidence>
<dbReference type="RefSeq" id="XP_021021660.1">
    <property type="nucleotide sequence ID" value="XM_021166001.2"/>
</dbReference>